<dbReference type="AlphaFoldDB" id="A0A0D9XR55"/>
<keyword evidence="3" id="KW-1185">Reference proteome</keyword>
<dbReference type="Gramene" id="LPERR11G08230.1">
    <property type="protein sequence ID" value="LPERR11G08230.1"/>
    <property type="gene ID" value="LPERR11G08230"/>
</dbReference>
<dbReference type="HOGENOM" id="CLU_1951892_0_0_1"/>
<sequence>MAWKDNSQNHQGNQSCGRDGGGFREEEEEEYYRNMGRLDDGRPGFQAGSGFGAQRNTGNMHHMFGLNRRGFRPRGGKGFGARHGGFVGRHGHGSHGGGALLGQGNGGAASSGRFERGGDAGSYLHSVDD</sequence>
<reference evidence="3" key="2">
    <citation type="submission" date="2013-12" db="EMBL/GenBank/DDBJ databases">
        <authorList>
            <person name="Yu Y."/>
            <person name="Lee S."/>
            <person name="de Baynast K."/>
            <person name="Wissotski M."/>
            <person name="Liu L."/>
            <person name="Talag J."/>
            <person name="Goicoechea J."/>
            <person name="Angelova A."/>
            <person name="Jetty R."/>
            <person name="Kudrna D."/>
            <person name="Golser W."/>
            <person name="Rivera L."/>
            <person name="Zhang J."/>
            <person name="Wing R."/>
        </authorList>
    </citation>
    <scope>NUCLEOTIDE SEQUENCE</scope>
</reference>
<reference evidence="2 3" key="1">
    <citation type="submission" date="2012-08" db="EMBL/GenBank/DDBJ databases">
        <title>Oryza genome evolution.</title>
        <authorList>
            <person name="Wing R.A."/>
        </authorList>
    </citation>
    <scope>NUCLEOTIDE SEQUENCE</scope>
</reference>
<evidence type="ECO:0000313" key="2">
    <source>
        <dbReference type="EnsemblPlants" id="LPERR11G08230.1"/>
    </source>
</evidence>
<name>A0A0D9XR55_9ORYZ</name>
<dbReference type="Proteomes" id="UP000032180">
    <property type="component" value="Chromosome 11"/>
</dbReference>
<dbReference type="EnsemblPlants" id="LPERR11G08230.1">
    <property type="protein sequence ID" value="LPERR11G08230.1"/>
    <property type="gene ID" value="LPERR11G08230"/>
</dbReference>
<evidence type="ECO:0000256" key="1">
    <source>
        <dbReference type="SAM" id="MobiDB-lite"/>
    </source>
</evidence>
<feature type="compositionally biased region" description="Polar residues" evidence="1">
    <location>
        <begin position="1"/>
        <end position="16"/>
    </location>
</feature>
<organism evidence="2 3">
    <name type="scientific">Leersia perrieri</name>
    <dbReference type="NCBI Taxonomy" id="77586"/>
    <lineage>
        <taxon>Eukaryota</taxon>
        <taxon>Viridiplantae</taxon>
        <taxon>Streptophyta</taxon>
        <taxon>Embryophyta</taxon>
        <taxon>Tracheophyta</taxon>
        <taxon>Spermatophyta</taxon>
        <taxon>Magnoliopsida</taxon>
        <taxon>Liliopsida</taxon>
        <taxon>Poales</taxon>
        <taxon>Poaceae</taxon>
        <taxon>BOP clade</taxon>
        <taxon>Oryzoideae</taxon>
        <taxon>Oryzeae</taxon>
        <taxon>Oryzinae</taxon>
        <taxon>Leersia</taxon>
    </lineage>
</organism>
<accession>A0A0D9XR55</accession>
<reference evidence="2" key="3">
    <citation type="submission" date="2015-04" db="UniProtKB">
        <authorList>
            <consortium name="EnsemblPlants"/>
        </authorList>
    </citation>
    <scope>IDENTIFICATION</scope>
</reference>
<proteinExistence type="predicted"/>
<protein>
    <submittedName>
        <fullName evidence="2">Uncharacterized protein</fullName>
    </submittedName>
</protein>
<feature type="region of interest" description="Disordered" evidence="1">
    <location>
        <begin position="1"/>
        <end position="129"/>
    </location>
</feature>
<feature type="compositionally biased region" description="Gly residues" evidence="1">
    <location>
        <begin position="76"/>
        <end position="109"/>
    </location>
</feature>
<evidence type="ECO:0000313" key="3">
    <source>
        <dbReference type="Proteomes" id="UP000032180"/>
    </source>
</evidence>